<reference evidence="9 10" key="1">
    <citation type="submission" date="2017-04" db="EMBL/GenBank/DDBJ databases">
        <authorList>
            <person name="Afonso C.L."/>
            <person name="Miller P.J."/>
            <person name="Scott M.A."/>
            <person name="Spackman E."/>
            <person name="Goraichik I."/>
            <person name="Dimitrov K.M."/>
            <person name="Suarez D.L."/>
            <person name="Swayne D.E."/>
        </authorList>
    </citation>
    <scope>NUCLEOTIDE SEQUENCE [LARGE SCALE GENOMIC DNA]</scope>
    <source>
        <strain evidence="9 10">B5P</strain>
    </source>
</reference>
<dbReference type="GO" id="GO:0005886">
    <property type="term" value="C:plasma membrane"/>
    <property type="evidence" value="ECO:0007669"/>
    <property type="project" value="UniProtKB-SubCell"/>
</dbReference>
<feature type="transmembrane region" description="Helical" evidence="7">
    <location>
        <begin position="91"/>
        <end position="112"/>
    </location>
</feature>
<dbReference type="OrthoDB" id="6183232at2"/>
<evidence type="ECO:0000256" key="1">
    <source>
        <dbReference type="ARBA" id="ARBA00004651"/>
    </source>
</evidence>
<protein>
    <recommendedName>
        <fullName evidence="7">TRAP transporter small permease protein</fullName>
    </recommendedName>
</protein>
<keyword evidence="4 7" id="KW-0812">Transmembrane</keyword>
<feature type="domain" description="Tripartite ATP-independent periplasmic transporters DctQ component" evidence="8">
    <location>
        <begin position="25"/>
        <end position="155"/>
    </location>
</feature>
<sequence>MNLSSIVHALAKWLAIIGGLFLVAITVMTVVSIVGRSLIFAGLGPVPGDFELVEAGTGFAVFAFLPWCQLNRGHASVDLFTNYLPPAANRVLDLLWEIVLGFVTFLIAWRLWIGMLEKRDYGEITFILQIPIWWGMALCAVATVVGVLVAAYMIVIRAMEVVQGRALLGPTTGAIH</sequence>
<dbReference type="Proteomes" id="UP000193083">
    <property type="component" value="Unassembled WGS sequence"/>
</dbReference>
<evidence type="ECO:0000256" key="6">
    <source>
        <dbReference type="ARBA" id="ARBA00023136"/>
    </source>
</evidence>
<evidence type="ECO:0000256" key="7">
    <source>
        <dbReference type="RuleBase" id="RU369079"/>
    </source>
</evidence>
<evidence type="ECO:0000259" key="8">
    <source>
        <dbReference type="Pfam" id="PF04290"/>
    </source>
</evidence>
<keyword evidence="10" id="KW-1185">Reference proteome</keyword>
<comment type="similarity">
    <text evidence="7">Belongs to the TRAP transporter small permease family.</text>
</comment>
<evidence type="ECO:0000313" key="9">
    <source>
        <dbReference type="EMBL" id="SMH40298.1"/>
    </source>
</evidence>
<keyword evidence="5 7" id="KW-1133">Transmembrane helix</keyword>
<dbReference type="InterPro" id="IPR055348">
    <property type="entry name" value="DctQ"/>
</dbReference>
<gene>
    <name evidence="9" type="ORF">SAMN02982922_2293</name>
</gene>
<evidence type="ECO:0000313" key="10">
    <source>
        <dbReference type="Proteomes" id="UP000193083"/>
    </source>
</evidence>
<evidence type="ECO:0000256" key="5">
    <source>
        <dbReference type="ARBA" id="ARBA00022989"/>
    </source>
</evidence>
<feature type="transmembrane region" description="Helical" evidence="7">
    <location>
        <begin position="12"/>
        <end position="40"/>
    </location>
</feature>
<comment type="subcellular location">
    <subcellularLocation>
        <location evidence="7">Cell inner membrane</location>
        <topology evidence="7">Multi-pass membrane protein</topology>
    </subcellularLocation>
    <subcellularLocation>
        <location evidence="1">Cell membrane</location>
        <topology evidence="1">Multi-pass membrane protein</topology>
    </subcellularLocation>
</comment>
<accession>A0A1X7NSH8</accession>
<dbReference type="GO" id="GO:0022857">
    <property type="term" value="F:transmembrane transporter activity"/>
    <property type="evidence" value="ECO:0007669"/>
    <property type="project" value="UniProtKB-UniRule"/>
</dbReference>
<comment type="subunit">
    <text evidence="7">The complex comprises the extracytoplasmic solute receptor protein and the two transmembrane proteins.</text>
</comment>
<keyword evidence="2 7" id="KW-0813">Transport</keyword>
<dbReference type="AlphaFoldDB" id="A0A1X7NSH8"/>
<dbReference type="EMBL" id="FXBL01000004">
    <property type="protein sequence ID" value="SMH40298.1"/>
    <property type="molecule type" value="Genomic_DNA"/>
</dbReference>
<keyword evidence="3" id="KW-1003">Cell membrane</keyword>
<name>A0A1X7NSH8_9HYPH</name>
<feature type="transmembrane region" description="Helical" evidence="7">
    <location>
        <begin position="52"/>
        <end position="70"/>
    </location>
</feature>
<comment type="function">
    <text evidence="7">Part of the tripartite ATP-independent periplasmic (TRAP) transport system.</text>
</comment>
<evidence type="ECO:0000256" key="3">
    <source>
        <dbReference type="ARBA" id="ARBA00022475"/>
    </source>
</evidence>
<evidence type="ECO:0000256" key="2">
    <source>
        <dbReference type="ARBA" id="ARBA00022448"/>
    </source>
</evidence>
<keyword evidence="6 7" id="KW-0472">Membrane</keyword>
<feature type="transmembrane region" description="Helical" evidence="7">
    <location>
        <begin position="132"/>
        <end position="155"/>
    </location>
</feature>
<keyword evidence="7" id="KW-0997">Cell inner membrane</keyword>
<proteinExistence type="inferred from homology"/>
<dbReference type="RefSeq" id="WP_085464290.1">
    <property type="nucleotide sequence ID" value="NZ_FXBL01000004.1"/>
</dbReference>
<organism evidence="9 10">
    <name type="scientific">Mesorhizobium australicum</name>
    <dbReference type="NCBI Taxonomy" id="536018"/>
    <lineage>
        <taxon>Bacteria</taxon>
        <taxon>Pseudomonadati</taxon>
        <taxon>Pseudomonadota</taxon>
        <taxon>Alphaproteobacteria</taxon>
        <taxon>Hyphomicrobiales</taxon>
        <taxon>Phyllobacteriaceae</taxon>
        <taxon>Mesorhizobium</taxon>
    </lineage>
</organism>
<evidence type="ECO:0000256" key="4">
    <source>
        <dbReference type="ARBA" id="ARBA00022692"/>
    </source>
</evidence>
<dbReference type="Pfam" id="PF04290">
    <property type="entry name" value="DctQ"/>
    <property type="match status" value="1"/>
</dbReference>